<dbReference type="InterPro" id="IPR000679">
    <property type="entry name" value="Znf_GATA"/>
</dbReference>
<evidence type="ECO:0000313" key="4">
    <source>
        <dbReference type="EMBL" id="KAJ3181003.1"/>
    </source>
</evidence>
<organism evidence="4 5">
    <name type="scientific">Geranomyces variabilis</name>
    <dbReference type="NCBI Taxonomy" id="109894"/>
    <lineage>
        <taxon>Eukaryota</taxon>
        <taxon>Fungi</taxon>
        <taxon>Fungi incertae sedis</taxon>
        <taxon>Chytridiomycota</taxon>
        <taxon>Chytridiomycota incertae sedis</taxon>
        <taxon>Chytridiomycetes</taxon>
        <taxon>Spizellomycetales</taxon>
        <taxon>Powellomycetaceae</taxon>
        <taxon>Geranomyces</taxon>
    </lineage>
</organism>
<evidence type="ECO:0000256" key="2">
    <source>
        <dbReference type="SAM" id="MobiDB-lite"/>
    </source>
</evidence>
<feature type="compositionally biased region" description="Gly residues" evidence="2">
    <location>
        <begin position="110"/>
        <end position="120"/>
    </location>
</feature>
<dbReference type="Gene3D" id="3.30.50.10">
    <property type="entry name" value="Erythroid Transcription Factor GATA-1, subunit A"/>
    <property type="match status" value="1"/>
</dbReference>
<dbReference type="GO" id="GO:0043565">
    <property type="term" value="F:sequence-specific DNA binding"/>
    <property type="evidence" value="ECO:0007669"/>
    <property type="project" value="InterPro"/>
</dbReference>
<feature type="compositionally biased region" description="Low complexity" evidence="2">
    <location>
        <begin position="274"/>
        <end position="292"/>
    </location>
</feature>
<keyword evidence="1" id="KW-0863">Zinc-finger</keyword>
<evidence type="ECO:0000313" key="5">
    <source>
        <dbReference type="Proteomes" id="UP001212152"/>
    </source>
</evidence>
<evidence type="ECO:0000256" key="1">
    <source>
        <dbReference type="PROSITE-ProRule" id="PRU00094"/>
    </source>
</evidence>
<dbReference type="CDD" id="cd00202">
    <property type="entry name" value="ZnF_GATA"/>
    <property type="match status" value="1"/>
</dbReference>
<feature type="region of interest" description="Disordered" evidence="2">
    <location>
        <begin position="240"/>
        <end position="295"/>
    </location>
</feature>
<dbReference type="PROSITE" id="PS50114">
    <property type="entry name" value="GATA_ZN_FINGER_2"/>
    <property type="match status" value="1"/>
</dbReference>
<dbReference type="EMBL" id="JADGJQ010000014">
    <property type="protein sequence ID" value="KAJ3181003.1"/>
    <property type="molecule type" value="Genomic_DNA"/>
</dbReference>
<dbReference type="SUPFAM" id="SSF57716">
    <property type="entry name" value="Glucocorticoid receptor-like (DNA-binding domain)"/>
    <property type="match status" value="1"/>
</dbReference>
<gene>
    <name evidence="4" type="ORF">HDU87_001652</name>
</gene>
<reference evidence="4" key="1">
    <citation type="submission" date="2020-05" db="EMBL/GenBank/DDBJ databases">
        <title>Phylogenomic resolution of chytrid fungi.</title>
        <authorList>
            <person name="Stajich J.E."/>
            <person name="Amses K."/>
            <person name="Simmons R."/>
            <person name="Seto K."/>
            <person name="Myers J."/>
            <person name="Bonds A."/>
            <person name="Quandt C.A."/>
            <person name="Barry K."/>
            <person name="Liu P."/>
            <person name="Grigoriev I."/>
            <person name="Longcore J.E."/>
            <person name="James T.Y."/>
        </authorList>
    </citation>
    <scope>NUCLEOTIDE SEQUENCE</scope>
    <source>
        <strain evidence="4">JEL0379</strain>
    </source>
</reference>
<dbReference type="SMART" id="SM00401">
    <property type="entry name" value="ZnF_GATA"/>
    <property type="match status" value="1"/>
</dbReference>
<keyword evidence="1" id="KW-0479">Metal-binding</keyword>
<dbReference type="AlphaFoldDB" id="A0AAD5TMI7"/>
<dbReference type="Proteomes" id="UP001212152">
    <property type="component" value="Unassembled WGS sequence"/>
</dbReference>
<keyword evidence="5" id="KW-1185">Reference proteome</keyword>
<comment type="caution">
    <text evidence="4">The sequence shown here is derived from an EMBL/GenBank/DDBJ whole genome shotgun (WGS) entry which is preliminary data.</text>
</comment>
<accession>A0AAD5TMI7</accession>
<keyword evidence="1" id="KW-0862">Zinc</keyword>
<protein>
    <recommendedName>
        <fullName evidence="3">GATA-type domain-containing protein</fullName>
    </recommendedName>
</protein>
<dbReference type="InterPro" id="IPR013088">
    <property type="entry name" value="Znf_NHR/GATA"/>
</dbReference>
<dbReference type="Pfam" id="PF00320">
    <property type="entry name" value="GATA"/>
    <property type="match status" value="1"/>
</dbReference>
<feature type="compositionally biased region" description="Low complexity" evidence="2">
    <location>
        <begin position="240"/>
        <end position="257"/>
    </location>
</feature>
<dbReference type="GO" id="GO:0006355">
    <property type="term" value="P:regulation of DNA-templated transcription"/>
    <property type="evidence" value="ECO:0007669"/>
    <property type="project" value="InterPro"/>
</dbReference>
<sequence length="338" mass="35498">MAETQTPLSAADWPLDMPAFYATATAQQSTAGMINPAMLEEKPMPMLDIKQQYLAQDQFLYEPLAASAASAAAAAADMAGSLVRSAFAPPVESSVLVFTPPASPPLSCGHGSGSEDGGGAAKAPPARPLTKAERKKLRENTRNLTCHNCGTHKTPLWRRTADKRHSVCNACGLYFKQYQCNRPATVRGPREGGATGGGGGPLRWSVSRPAHSRAAPHASAVSVAPAGVLTTNHAIVVKTELPTPATTPLRPKAAAARLPPPPTHDDKQGADVKTTTPASDAAAAPPQQQQQDHATNASHFRNRVAQLPIADAQRLLQTLERQLAFVRNYCAASGTAVC</sequence>
<evidence type="ECO:0000259" key="3">
    <source>
        <dbReference type="PROSITE" id="PS50114"/>
    </source>
</evidence>
<feature type="region of interest" description="Disordered" evidence="2">
    <location>
        <begin position="106"/>
        <end position="134"/>
    </location>
</feature>
<feature type="domain" description="GATA-type" evidence="3">
    <location>
        <begin position="140"/>
        <end position="187"/>
    </location>
</feature>
<proteinExistence type="predicted"/>
<name>A0AAD5TMI7_9FUNG</name>
<dbReference type="GO" id="GO:0008270">
    <property type="term" value="F:zinc ion binding"/>
    <property type="evidence" value="ECO:0007669"/>
    <property type="project" value="UniProtKB-KW"/>
</dbReference>